<dbReference type="EMBL" id="JAGIKX010000049">
    <property type="protein sequence ID" value="MBP2259057.1"/>
    <property type="molecule type" value="Genomic_DNA"/>
</dbReference>
<dbReference type="Proteomes" id="UP001519294">
    <property type="component" value="Unassembled WGS sequence"/>
</dbReference>
<evidence type="ECO:0000313" key="3">
    <source>
        <dbReference type="Proteomes" id="UP001519294"/>
    </source>
</evidence>
<reference evidence="2 3" key="1">
    <citation type="submission" date="2021-03" db="EMBL/GenBank/DDBJ databases">
        <title>Genomic Encyclopedia of Type Strains, Phase IV (KMG-IV): sequencing the most valuable type-strain genomes for metagenomic binning, comparative biology and taxonomic classification.</title>
        <authorList>
            <person name="Goeker M."/>
        </authorList>
    </citation>
    <scope>NUCLEOTIDE SEQUENCE [LARGE SCALE GENOMIC DNA]</scope>
    <source>
        <strain evidence="2 3">DSM 25790</strain>
    </source>
</reference>
<dbReference type="InterPro" id="IPR021560">
    <property type="entry name" value="DUF3021"/>
</dbReference>
<keyword evidence="1" id="KW-0812">Transmembrane</keyword>
<evidence type="ECO:0000256" key="1">
    <source>
        <dbReference type="SAM" id="Phobius"/>
    </source>
</evidence>
<feature type="transmembrane region" description="Helical" evidence="1">
    <location>
        <begin position="39"/>
        <end position="60"/>
    </location>
</feature>
<organism evidence="2 3">
    <name type="scientific">Virgibacillus alimentarius</name>
    <dbReference type="NCBI Taxonomy" id="698769"/>
    <lineage>
        <taxon>Bacteria</taxon>
        <taxon>Bacillati</taxon>
        <taxon>Bacillota</taxon>
        <taxon>Bacilli</taxon>
        <taxon>Bacillales</taxon>
        <taxon>Bacillaceae</taxon>
        <taxon>Virgibacillus</taxon>
    </lineage>
</organism>
<keyword evidence="3" id="KW-1185">Reference proteome</keyword>
<feature type="transmembrane region" description="Helical" evidence="1">
    <location>
        <begin position="98"/>
        <end position="120"/>
    </location>
</feature>
<proteinExistence type="predicted"/>
<protein>
    <submittedName>
        <fullName evidence="2">Peptidoglycan/LPS O-acetylase OafA/YrhL</fullName>
    </submittedName>
</protein>
<keyword evidence="1" id="KW-1133">Transmembrane helix</keyword>
<keyword evidence="1" id="KW-0472">Membrane</keyword>
<feature type="transmembrane region" description="Helical" evidence="1">
    <location>
        <begin position="9"/>
        <end position="27"/>
    </location>
</feature>
<feature type="transmembrane region" description="Helical" evidence="1">
    <location>
        <begin position="72"/>
        <end position="92"/>
    </location>
</feature>
<evidence type="ECO:0000313" key="2">
    <source>
        <dbReference type="EMBL" id="MBP2259057.1"/>
    </source>
</evidence>
<gene>
    <name evidence="2" type="ORF">J2Z81_003048</name>
</gene>
<dbReference type="RefSeq" id="WP_226371692.1">
    <property type="nucleotide sequence ID" value="NZ_JAGIKX010000049.1"/>
</dbReference>
<name>A0ABS4SFC4_9BACI</name>
<accession>A0ABS4SFC4</accession>
<comment type="caution">
    <text evidence="2">The sequence shown here is derived from an EMBL/GenBank/DDBJ whole genome shotgun (WGS) entry which is preliminary data.</text>
</comment>
<sequence length="136" mass="15890">MIIEILKRSLIGIAFGALYTFIALTIMKFNHIEGSVAEVWNHMLASFVLGIYFGLSSFIYEKDQWSPLKATLIHFFLSIAIYFFIAIPIGWIPLDFKFIILGVVLIIVIYGLYWTGYYLYFKRVEVSMNEHFQKKE</sequence>
<dbReference type="Pfam" id="PF11457">
    <property type="entry name" value="DUF3021"/>
    <property type="match status" value="1"/>
</dbReference>